<dbReference type="Gene3D" id="1.20.1250.20">
    <property type="entry name" value="MFS general substrate transporter like domains"/>
    <property type="match status" value="1"/>
</dbReference>
<evidence type="ECO:0000256" key="3">
    <source>
        <dbReference type="ARBA" id="ARBA00022989"/>
    </source>
</evidence>
<evidence type="ECO:0000259" key="7">
    <source>
        <dbReference type="PROSITE" id="PS50850"/>
    </source>
</evidence>
<dbReference type="Pfam" id="PF07690">
    <property type="entry name" value="MFS_1"/>
    <property type="match status" value="1"/>
</dbReference>
<proteinExistence type="predicted"/>
<comment type="subcellular location">
    <subcellularLocation>
        <location evidence="1">Membrane</location>
        <topology evidence="1">Multi-pass membrane protein</topology>
    </subcellularLocation>
</comment>
<dbReference type="PANTHER" id="PTHR23502:SF60">
    <property type="entry name" value="MAJOR FACILITATOR SUPERFAMILY (MFS) PROFILE DOMAIN-CONTAINING PROTEIN-RELATED"/>
    <property type="match status" value="1"/>
</dbReference>
<feature type="region of interest" description="Disordered" evidence="5">
    <location>
        <begin position="1"/>
        <end position="124"/>
    </location>
</feature>
<keyword evidence="4 6" id="KW-0472">Membrane</keyword>
<feature type="transmembrane region" description="Helical" evidence="6">
    <location>
        <begin position="639"/>
        <end position="663"/>
    </location>
</feature>
<feature type="transmembrane region" description="Helical" evidence="6">
    <location>
        <begin position="328"/>
        <end position="350"/>
    </location>
</feature>
<feature type="compositionally biased region" description="Acidic residues" evidence="5">
    <location>
        <begin position="60"/>
        <end position="69"/>
    </location>
</feature>
<reference evidence="8 9" key="1">
    <citation type="submission" date="2024-01" db="EMBL/GenBank/DDBJ databases">
        <authorList>
            <person name="Allen C."/>
            <person name="Tagirdzhanova G."/>
        </authorList>
    </citation>
    <scope>NUCLEOTIDE SEQUENCE [LARGE SCALE GENOMIC DNA]</scope>
</reference>
<dbReference type="InterPro" id="IPR020846">
    <property type="entry name" value="MFS_dom"/>
</dbReference>
<feature type="transmembrane region" description="Helical" evidence="6">
    <location>
        <begin position="362"/>
        <end position="385"/>
    </location>
</feature>
<feature type="compositionally biased region" description="Gly residues" evidence="5">
    <location>
        <begin position="189"/>
        <end position="204"/>
    </location>
</feature>
<keyword evidence="3 6" id="KW-1133">Transmembrane helix</keyword>
<feature type="transmembrane region" description="Helical" evidence="6">
    <location>
        <begin position="472"/>
        <end position="494"/>
    </location>
</feature>
<sequence>MASTSHAQGAAARPGEPSNVFASAEPIHAGGRSSTEEGSVTKKEKSTEDPDAASLRDSDDSSDDDDDDSSSSNGSSDERVKETHAATACHKNKRSRSRSIISRSLSRTRSRTWSRPHSIVDGSAPVTRTVSEVRDGVYFRRDVEIDGMEREKEGERAGLSHPDATANTDLEKGLFDEGRNASRAALGGAGAVGEKNGGAGGAGSAGEEADPNLVKWNGPDDLENPKNWSISKKWAAVFIVSLFTFISPVSSSMVAPALTDIGRDLDITSSVEQILTLSIFILAYAVGPLFLGPLSELYGRVIVLQLSNLVYLFFNLGCGLAKTRGQMIAFRFLSGFGGSAPLAIGGGVLADLFTAEQRGRALSMYSLAPLLGPAVGPIAGAFIAQNTTWRWVFYSTTIADGAIQVAGLFFLRETFAPVLLTWKRNRLRKETGNNALYTAFDDARAGGLAKTLHIAFSRPFIMLGTQTIVQVLALYMMYLYGLLYLVLVTFPTLWTTVYNERLGISGLNYISLGVGLALGAQVLAPFQDRMYAYLKRRYKVSVGRPEFRVPIMIPGAVLVPAGLLIFGWTAEYHTHWIGPNIGAAVLASGVIVGFQCIQGYLVDTYMRYAASAVGATTILRSIAGFGFPLFAPDLYNNLGYGKGCTVLAAVGIIIGWPAPFLLWKYGPYLRAKKTSFQG</sequence>
<feature type="transmembrane region" description="Helical" evidence="6">
    <location>
        <begin position="547"/>
        <end position="569"/>
    </location>
</feature>
<dbReference type="PANTHER" id="PTHR23502">
    <property type="entry name" value="MAJOR FACILITATOR SUPERFAMILY"/>
    <property type="match status" value="1"/>
</dbReference>
<feature type="transmembrane region" description="Helical" evidence="6">
    <location>
        <begin position="391"/>
        <end position="411"/>
    </location>
</feature>
<evidence type="ECO:0000313" key="9">
    <source>
        <dbReference type="Proteomes" id="UP001642405"/>
    </source>
</evidence>
<dbReference type="InterPro" id="IPR036259">
    <property type="entry name" value="MFS_trans_sf"/>
</dbReference>
<feature type="transmembrane region" description="Helical" evidence="6">
    <location>
        <begin position="581"/>
        <end position="601"/>
    </location>
</feature>
<dbReference type="SUPFAM" id="SSF103473">
    <property type="entry name" value="MFS general substrate transporter"/>
    <property type="match status" value="1"/>
</dbReference>
<evidence type="ECO:0000256" key="2">
    <source>
        <dbReference type="ARBA" id="ARBA00022692"/>
    </source>
</evidence>
<dbReference type="InterPro" id="IPR011701">
    <property type="entry name" value="MFS"/>
</dbReference>
<feature type="region of interest" description="Disordered" evidence="5">
    <location>
        <begin position="189"/>
        <end position="213"/>
    </location>
</feature>
<dbReference type="EMBL" id="CAWUHB010000021">
    <property type="protein sequence ID" value="CAK7220857.1"/>
    <property type="molecule type" value="Genomic_DNA"/>
</dbReference>
<keyword evidence="2 6" id="KW-0812">Transmembrane</keyword>
<comment type="caution">
    <text evidence="8">The sequence shown here is derived from an EMBL/GenBank/DDBJ whole genome shotgun (WGS) entry which is preliminary data.</text>
</comment>
<evidence type="ECO:0000256" key="1">
    <source>
        <dbReference type="ARBA" id="ARBA00004141"/>
    </source>
</evidence>
<protein>
    <recommendedName>
        <fullName evidence="7">Major facilitator superfamily (MFS) profile domain-containing protein</fullName>
    </recommendedName>
</protein>
<evidence type="ECO:0000256" key="4">
    <source>
        <dbReference type="ARBA" id="ARBA00023136"/>
    </source>
</evidence>
<accession>A0ABP0BME2</accession>
<feature type="transmembrane region" description="Helical" evidence="6">
    <location>
        <begin position="234"/>
        <end position="254"/>
    </location>
</feature>
<name>A0ABP0BME2_9PEZI</name>
<feature type="transmembrane region" description="Helical" evidence="6">
    <location>
        <begin position="506"/>
        <end position="526"/>
    </location>
</feature>
<feature type="compositionally biased region" description="Basic and acidic residues" evidence="5">
    <location>
        <begin position="39"/>
        <end position="59"/>
    </location>
</feature>
<evidence type="ECO:0000256" key="6">
    <source>
        <dbReference type="SAM" id="Phobius"/>
    </source>
</evidence>
<organism evidence="8 9">
    <name type="scientific">Sporothrix curviconia</name>
    <dbReference type="NCBI Taxonomy" id="1260050"/>
    <lineage>
        <taxon>Eukaryota</taxon>
        <taxon>Fungi</taxon>
        <taxon>Dikarya</taxon>
        <taxon>Ascomycota</taxon>
        <taxon>Pezizomycotina</taxon>
        <taxon>Sordariomycetes</taxon>
        <taxon>Sordariomycetidae</taxon>
        <taxon>Ophiostomatales</taxon>
        <taxon>Ophiostomataceae</taxon>
        <taxon>Sporothrix</taxon>
    </lineage>
</organism>
<feature type="transmembrane region" description="Helical" evidence="6">
    <location>
        <begin position="274"/>
        <end position="294"/>
    </location>
</feature>
<keyword evidence="9" id="KW-1185">Reference proteome</keyword>
<gene>
    <name evidence="8" type="ORF">SCUCBS95973_004298</name>
</gene>
<dbReference type="PROSITE" id="PS50850">
    <property type="entry name" value="MFS"/>
    <property type="match status" value="1"/>
</dbReference>
<feature type="transmembrane region" description="Helical" evidence="6">
    <location>
        <begin position="301"/>
        <end position="322"/>
    </location>
</feature>
<dbReference type="Proteomes" id="UP001642405">
    <property type="component" value="Unassembled WGS sequence"/>
</dbReference>
<evidence type="ECO:0000256" key="5">
    <source>
        <dbReference type="SAM" id="MobiDB-lite"/>
    </source>
</evidence>
<feature type="transmembrane region" description="Helical" evidence="6">
    <location>
        <begin position="608"/>
        <end position="627"/>
    </location>
</feature>
<feature type="domain" description="Major facilitator superfamily (MFS) profile" evidence="7">
    <location>
        <begin position="236"/>
        <end position="667"/>
    </location>
</feature>
<dbReference type="CDD" id="cd17323">
    <property type="entry name" value="MFS_Tpo1_MDR_like"/>
    <property type="match status" value="1"/>
</dbReference>
<evidence type="ECO:0000313" key="8">
    <source>
        <dbReference type="EMBL" id="CAK7220857.1"/>
    </source>
</evidence>